<dbReference type="GO" id="GO:0005886">
    <property type="term" value="C:plasma membrane"/>
    <property type="evidence" value="ECO:0007669"/>
    <property type="project" value="UniProtKB-SubCell"/>
</dbReference>
<comment type="subcellular location">
    <subcellularLocation>
        <location evidence="1">Cell inner membrane</location>
        <topology evidence="1">Multi-pass membrane protein</topology>
    </subcellularLocation>
</comment>
<keyword evidence="7 9" id="KW-0472">Membrane</keyword>
<comment type="similarity">
    <text evidence="8">Belongs to the TRAP transporter small permease family.</text>
</comment>
<evidence type="ECO:0000259" key="10">
    <source>
        <dbReference type="Pfam" id="PF04290"/>
    </source>
</evidence>
<evidence type="ECO:0000256" key="2">
    <source>
        <dbReference type="ARBA" id="ARBA00022448"/>
    </source>
</evidence>
<dbReference type="EMBL" id="FZOJ01000005">
    <property type="protein sequence ID" value="SNS17622.1"/>
    <property type="molecule type" value="Genomic_DNA"/>
</dbReference>
<proteinExistence type="inferred from homology"/>
<feature type="transmembrane region" description="Helical" evidence="9">
    <location>
        <begin position="112"/>
        <end position="132"/>
    </location>
</feature>
<evidence type="ECO:0000256" key="3">
    <source>
        <dbReference type="ARBA" id="ARBA00022475"/>
    </source>
</evidence>
<evidence type="ECO:0000313" key="12">
    <source>
        <dbReference type="Proteomes" id="UP000198304"/>
    </source>
</evidence>
<keyword evidence="4" id="KW-0997">Cell inner membrane</keyword>
<feature type="domain" description="Tripartite ATP-independent periplasmic transporters DctQ component" evidence="10">
    <location>
        <begin position="50"/>
        <end position="179"/>
    </location>
</feature>
<keyword evidence="3" id="KW-1003">Cell membrane</keyword>
<evidence type="ECO:0000256" key="8">
    <source>
        <dbReference type="ARBA" id="ARBA00038436"/>
    </source>
</evidence>
<evidence type="ECO:0000256" key="4">
    <source>
        <dbReference type="ARBA" id="ARBA00022519"/>
    </source>
</evidence>
<feature type="transmembrane region" description="Helical" evidence="9">
    <location>
        <begin position="152"/>
        <end position="170"/>
    </location>
</feature>
<gene>
    <name evidence="11" type="ORF">SAMN05446037_1005121</name>
</gene>
<dbReference type="InterPro" id="IPR055348">
    <property type="entry name" value="DctQ"/>
</dbReference>
<name>A0A239CCK6_9FIRM</name>
<dbReference type="GO" id="GO:0015740">
    <property type="term" value="P:C4-dicarboxylate transport"/>
    <property type="evidence" value="ECO:0007669"/>
    <property type="project" value="TreeGrafter"/>
</dbReference>
<dbReference type="AlphaFoldDB" id="A0A239CCK6"/>
<keyword evidence="5 9" id="KW-0812">Transmembrane</keyword>
<evidence type="ECO:0000313" key="11">
    <source>
        <dbReference type="EMBL" id="SNS17622.1"/>
    </source>
</evidence>
<reference evidence="11 12" key="1">
    <citation type="submission" date="2017-06" db="EMBL/GenBank/DDBJ databases">
        <authorList>
            <person name="Kim H.J."/>
            <person name="Triplett B.A."/>
        </authorList>
    </citation>
    <scope>NUCLEOTIDE SEQUENCE [LARGE SCALE GENOMIC DNA]</scope>
    <source>
        <strain evidence="11 12">SCA</strain>
    </source>
</reference>
<dbReference type="Pfam" id="PF04290">
    <property type="entry name" value="DctQ"/>
    <property type="match status" value="1"/>
</dbReference>
<sequence length="191" mass="21763">MISDIVMTSGIVSKSIFVLETQERVKSLKILKVLDEKLELSLCIVLMSLMTITIFIQVIMRYVMHNSLVWSEELARYLFIWLIYLGISYGAKIMKHIKIEAALGLFPSKARPMIILLGDVIFLGFSMFIAYTSFTVVQRQIVLGQASPAMHMPMWIIYAAPMVGFTLTSIRQTQTILYRINKFREGGEIDG</sequence>
<dbReference type="InterPro" id="IPR007387">
    <property type="entry name" value="TRAP_DctQ"/>
</dbReference>
<keyword evidence="2" id="KW-0813">Transport</keyword>
<dbReference type="GO" id="GO:0022857">
    <property type="term" value="F:transmembrane transporter activity"/>
    <property type="evidence" value="ECO:0007669"/>
    <property type="project" value="TreeGrafter"/>
</dbReference>
<evidence type="ECO:0000256" key="7">
    <source>
        <dbReference type="ARBA" id="ARBA00023136"/>
    </source>
</evidence>
<dbReference type="PANTHER" id="PTHR35011">
    <property type="entry name" value="2,3-DIKETO-L-GULONATE TRAP TRANSPORTER SMALL PERMEASE PROTEIN YIAM"/>
    <property type="match status" value="1"/>
</dbReference>
<evidence type="ECO:0000256" key="9">
    <source>
        <dbReference type="SAM" id="Phobius"/>
    </source>
</evidence>
<keyword evidence="12" id="KW-1185">Reference proteome</keyword>
<dbReference type="Proteomes" id="UP000198304">
    <property type="component" value="Unassembled WGS sequence"/>
</dbReference>
<evidence type="ECO:0000256" key="5">
    <source>
        <dbReference type="ARBA" id="ARBA00022692"/>
    </source>
</evidence>
<evidence type="ECO:0000256" key="6">
    <source>
        <dbReference type="ARBA" id="ARBA00022989"/>
    </source>
</evidence>
<keyword evidence="6 9" id="KW-1133">Transmembrane helix</keyword>
<organism evidence="11 12">
    <name type="scientific">Anaerovirgula multivorans</name>
    <dbReference type="NCBI Taxonomy" id="312168"/>
    <lineage>
        <taxon>Bacteria</taxon>
        <taxon>Bacillati</taxon>
        <taxon>Bacillota</taxon>
        <taxon>Clostridia</taxon>
        <taxon>Peptostreptococcales</taxon>
        <taxon>Natronincolaceae</taxon>
        <taxon>Anaerovirgula</taxon>
    </lineage>
</organism>
<feature type="transmembrane region" description="Helical" evidence="9">
    <location>
        <begin position="38"/>
        <end position="62"/>
    </location>
</feature>
<accession>A0A239CCK6</accession>
<evidence type="ECO:0000256" key="1">
    <source>
        <dbReference type="ARBA" id="ARBA00004429"/>
    </source>
</evidence>
<protein>
    <submittedName>
        <fullName evidence="11">TRAP-type C4-dicarboxylate transport system, small permease component</fullName>
    </submittedName>
</protein>
<dbReference type="PANTHER" id="PTHR35011:SF2">
    <property type="entry name" value="2,3-DIKETO-L-GULONATE TRAP TRANSPORTER SMALL PERMEASE PROTEIN YIAM"/>
    <property type="match status" value="1"/>
</dbReference>
<feature type="transmembrane region" description="Helical" evidence="9">
    <location>
        <begin position="74"/>
        <end position="91"/>
    </location>
</feature>